<accession>A0A1Y6LYL9</accession>
<dbReference type="EMBL" id="LT882684">
    <property type="protein sequence ID" value="SMY27781.1"/>
    <property type="molecule type" value="Genomic_DNA"/>
</dbReference>
<gene>
    <name evidence="1" type="ORF">ZT1A5_G9226</name>
</gene>
<protein>
    <submittedName>
        <fullName evidence="1">Uncharacterized protein</fullName>
    </submittedName>
</protein>
<dbReference type="Proteomes" id="UP000215453">
    <property type="component" value="Chromosome 9"/>
</dbReference>
<evidence type="ECO:0000313" key="1">
    <source>
        <dbReference type="EMBL" id="SMY27781.1"/>
    </source>
</evidence>
<reference evidence="1 2" key="1">
    <citation type="submission" date="2016-10" db="EMBL/GenBank/DDBJ databases">
        <authorList>
            <person name="Varghese N."/>
        </authorList>
    </citation>
    <scope>NUCLEOTIDE SEQUENCE [LARGE SCALE GENOMIC DNA]</scope>
</reference>
<name>A0A1Y6LYL9_ZYMTR</name>
<proteinExistence type="predicted"/>
<evidence type="ECO:0000313" key="2">
    <source>
        <dbReference type="Proteomes" id="UP000215453"/>
    </source>
</evidence>
<sequence length="185" mass="21309">MASDDIVQLREQLEDLPRELYDWIYKLTFTVNSGFVKISKTGRNGPKDSPRPSPFPNLLHISRSTRAIYASRYYSQSIFVLRDSRVGNDWLRSVPDEHMEHMQDVRCLWPGIMGTSAPGSIDANFSTNAGLLQPTNDIVLELRKINNLFQARTLYETGPRGMISMFTSEEEILDWPLVPRSWWKS</sequence>
<organism evidence="1 2">
    <name type="scientific">Zymoseptoria tritici ST99CH_1A5</name>
    <dbReference type="NCBI Taxonomy" id="1276529"/>
    <lineage>
        <taxon>Eukaryota</taxon>
        <taxon>Fungi</taxon>
        <taxon>Dikarya</taxon>
        <taxon>Ascomycota</taxon>
        <taxon>Pezizomycotina</taxon>
        <taxon>Dothideomycetes</taxon>
        <taxon>Dothideomycetidae</taxon>
        <taxon>Mycosphaerellales</taxon>
        <taxon>Mycosphaerellaceae</taxon>
        <taxon>Zymoseptoria</taxon>
    </lineage>
</organism>
<dbReference type="AlphaFoldDB" id="A0A1Y6LYL9"/>